<dbReference type="AlphaFoldDB" id="A0AA41ZFV6"/>
<sequence length="558" mass="59211">MAMVSGRSRGVAHVTKRFALASSALAFLLSVALPAAHAASTFSPASKSLPELKQALDDQRISAEALVRFYMRRIDRFENNGPAINALLRVNPDAIARARRIDRARSEGRPVGPLAGLPFIVKDNINVKGLPTTGGSVALRNAMPRQDATLVARLKKAGAIVLAKGNMTEFASSFGKPGYSSLGGTTRNPYNPDRYASGSSSGPAAGVAADLAAFGIGTDTEGSVRGPASVTGLVGLRPTIGLISRSGILPLSPSFDTPGPITRTVSGSAMITQVMAGRDPGDQVTQLAPDNTSTRYYPVAGTALAGQRIGVISGIGGANQQVDQAMKTFVARLERQGATVVPISLPAAFGDLWASVIAPVQNAEFRPGVERFLSEEVTGGPPDMSNIIKRCEENNRVHPHRQVNPERIRGMEATLNRHATASPNYLDDVSWRLPALRRQLHQLMDTADVTALAFPTRDCPAYPRTPAGKKGFECRTVAHEPMAYLATVSGFPEITFPMGMTTAGLPMGVSLLARPFQETTLFQLATPLEQAIPAPRWTPDLPLSTGWRSQVIATTAPP</sequence>
<feature type="domain" description="Amidase" evidence="2">
    <location>
        <begin position="66"/>
        <end position="521"/>
    </location>
</feature>
<evidence type="ECO:0000259" key="2">
    <source>
        <dbReference type="Pfam" id="PF01425"/>
    </source>
</evidence>
<dbReference type="Gene3D" id="3.90.1300.10">
    <property type="entry name" value="Amidase signature (AS) domain"/>
    <property type="match status" value="1"/>
</dbReference>
<organism evidence="3 4">
    <name type="scientific">Larsenimonas rhizosphaerae</name>
    <dbReference type="NCBI Taxonomy" id="2944682"/>
    <lineage>
        <taxon>Bacteria</taxon>
        <taxon>Pseudomonadati</taxon>
        <taxon>Pseudomonadota</taxon>
        <taxon>Gammaproteobacteria</taxon>
        <taxon>Oceanospirillales</taxon>
        <taxon>Halomonadaceae</taxon>
        <taxon>Larsenimonas</taxon>
    </lineage>
</organism>
<feature type="signal peptide" evidence="1">
    <location>
        <begin position="1"/>
        <end position="38"/>
    </location>
</feature>
<dbReference type="InterPro" id="IPR036928">
    <property type="entry name" value="AS_sf"/>
</dbReference>
<protein>
    <submittedName>
        <fullName evidence="3">Amidase</fullName>
    </submittedName>
</protein>
<dbReference type="RefSeq" id="WP_250935577.1">
    <property type="nucleotide sequence ID" value="NZ_JAMLJK010000001.1"/>
</dbReference>
<evidence type="ECO:0000256" key="1">
    <source>
        <dbReference type="SAM" id="SignalP"/>
    </source>
</evidence>
<reference evidence="3" key="1">
    <citation type="submission" date="2022-11" db="EMBL/GenBank/DDBJ databases">
        <title>Larsenimonas rhizosphaerae sp. nov., isolated from a tidal mudflat.</title>
        <authorList>
            <person name="Lee S.D."/>
            <person name="Kim I.S."/>
        </authorList>
    </citation>
    <scope>NUCLEOTIDE SEQUENCE</scope>
    <source>
        <strain evidence="3">GH2-1</strain>
    </source>
</reference>
<gene>
    <name evidence="3" type="ORF">OQ287_09610</name>
</gene>
<keyword evidence="1" id="KW-0732">Signal</keyword>
<evidence type="ECO:0000313" key="3">
    <source>
        <dbReference type="EMBL" id="MCX2524499.1"/>
    </source>
</evidence>
<dbReference type="PANTHER" id="PTHR42678">
    <property type="entry name" value="AMIDASE"/>
    <property type="match status" value="1"/>
</dbReference>
<proteinExistence type="predicted"/>
<dbReference type="EMBL" id="JAPIVE010000002">
    <property type="protein sequence ID" value="MCX2524499.1"/>
    <property type="molecule type" value="Genomic_DNA"/>
</dbReference>
<dbReference type="SUPFAM" id="SSF75304">
    <property type="entry name" value="Amidase signature (AS) enzymes"/>
    <property type="match status" value="1"/>
</dbReference>
<dbReference type="Proteomes" id="UP001165678">
    <property type="component" value="Unassembled WGS sequence"/>
</dbReference>
<keyword evidence="4" id="KW-1185">Reference proteome</keyword>
<accession>A0AA41ZFV6</accession>
<dbReference type="InterPro" id="IPR023631">
    <property type="entry name" value="Amidase_dom"/>
</dbReference>
<name>A0AA41ZFV6_9GAMM</name>
<feature type="chain" id="PRO_5041374069" evidence="1">
    <location>
        <begin position="39"/>
        <end position="558"/>
    </location>
</feature>
<comment type="caution">
    <text evidence="3">The sequence shown here is derived from an EMBL/GenBank/DDBJ whole genome shotgun (WGS) entry which is preliminary data.</text>
</comment>
<dbReference type="Pfam" id="PF01425">
    <property type="entry name" value="Amidase"/>
    <property type="match status" value="1"/>
</dbReference>
<evidence type="ECO:0000313" key="4">
    <source>
        <dbReference type="Proteomes" id="UP001165678"/>
    </source>
</evidence>
<dbReference type="PANTHER" id="PTHR42678:SF34">
    <property type="entry name" value="OS04G0183300 PROTEIN"/>
    <property type="match status" value="1"/>
</dbReference>